<gene>
    <name evidence="1" type="ORF">R69888_06379</name>
</gene>
<organism evidence="1 2">
    <name type="scientific">Paraburkholderia haematera</name>
    <dbReference type="NCBI Taxonomy" id="2793077"/>
    <lineage>
        <taxon>Bacteria</taxon>
        <taxon>Pseudomonadati</taxon>
        <taxon>Pseudomonadota</taxon>
        <taxon>Betaproteobacteria</taxon>
        <taxon>Burkholderiales</taxon>
        <taxon>Burkholderiaceae</taxon>
        <taxon>Paraburkholderia</taxon>
    </lineage>
</organism>
<dbReference type="EMBL" id="CAJNBK010000033">
    <property type="protein sequence ID" value="CAE6826838.1"/>
    <property type="molecule type" value="Genomic_DNA"/>
</dbReference>
<dbReference type="Proteomes" id="UP000672526">
    <property type="component" value="Unassembled WGS sequence"/>
</dbReference>
<comment type="caution">
    <text evidence="1">The sequence shown here is derived from an EMBL/GenBank/DDBJ whole genome shotgun (WGS) entry which is preliminary data.</text>
</comment>
<proteinExistence type="predicted"/>
<evidence type="ECO:0000313" key="2">
    <source>
        <dbReference type="Proteomes" id="UP000672526"/>
    </source>
</evidence>
<accession>A0ABN7MSJ1</accession>
<reference evidence="1 2" key="1">
    <citation type="submission" date="2021-02" db="EMBL/GenBank/DDBJ databases">
        <authorList>
            <person name="Vanwijnsberghe S."/>
        </authorList>
    </citation>
    <scope>NUCLEOTIDE SEQUENCE [LARGE SCALE GENOMIC DNA]</scope>
    <source>
        <strain evidence="1 2">LMG 31837</strain>
    </source>
</reference>
<sequence length="208" mass="23703">MPRFSECKPPTIYELRELWRRYRGNGVVQRLILEIQHLRGFVREVEALRGVIQRCWNDETGSKLVALECLRTELQAEFFRAGVVSDAPKSRPLPAFTPPSRYDLRALAQHYSDDESIQTLIQEIDHARAFVLRVEALRLVIERCWRAETDCDLAALIDLRVRLETEKERAGVIVSAEPAQREQHGLTARIALDFDGLPERGSPGAGEA</sequence>
<protein>
    <submittedName>
        <fullName evidence="1">Uncharacterized protein</fullName>
    </submittedName>
</protein>
<evidence type="ECO:0000313" key="1">
    <source>
        <dbReference type="EMBL" id="CAE6826838.1"/>
    </source>
</evidence>
<name>A0ABN7MSJ1_9BURK</name>
<keyword evidence="2" id="KW-1185">Reference proteome</keyword>